<protein>
    <recommendedName>
        <fullName evidence="5">DUF2782 domain-containing protein</fullName>
    </recommendedName>
</protein>
<feature type="compositionally biased region" description="Basic and acidic residues" evidence="1">
    <location>
        <begin position="91"/>
        <end position="104"/>
    </location>
</feature>
<keyword evidence="2" id="KW-0732">Signal</keyword>
<dbReference type="Proteomes" id="UP001181355">
    <property type="component" value="Chromosome"/>
</dbReference>
<feature type="signal peptide" evidence="2">
    <location>
        <begin position="1"/>
        <end position="30"/>
    </location>
</feature>
<feature type="compositionally biased region" description="Polar residues" evidence="1">
    <location>
        <begin position="136"/>
        <end position="145"/>
    </location>
</feature>
<sequence>MKKSIAFSSFCAVIPVGVLVLFAMPSVALAQSKKDVPPPPPPPLEKLEEPGESELKLAKPEPKNLKMMERKEEGKTTEVRVRSGGSNYTVKENKAPRGTREGEANRAAQWTVMEFGGAKTPKEVESNAGQPKAPASNANGTSKTGASKPATEATTTSASAAKMNVDAAASAASASSAPVKK</sequence>
<accession>A0ABY9RF80</accession>
<evidence type="ECO:0000313" key="3">
    <source>
        <dbReference type="EMBL" id="WMW79859.1"/>
    </source>
</evidence>
<feature type="compositionally biased region" description="Low complexity" evidence="1">
    <location>
        <begin position="146"/>
        <end position="158"/>
    </location>
</feature>
<keyword evidence="4" id="KW-1185">Reference proteome</keyword>
<feature type="chain" id="PRO_5045151704" description="DUF2782 domain-containing protein" evidence="2">
    <location>
        <begin position="31"/>
        <end position="181"/>
    </location>
</feature>
<organism evidence="3 4">
    <name type="scientific">Undibacterium cyanobacteriorum</name>
    <dbReference type="NCBI Taxonomy" id="3073561"/>
    <lineage>
        <taxon>Bacteria</taxon>
        <taxon>Pseudomonadati</taxon>
        <taxon>Pseudomonadota</taxon>
        <taxon>Betaproteobacteria</taxon>
        <taxon>Burkholderiales</taxon>
        <taxon>Oxalobacteraceae</taxon>
        <taxon>Undibacterium</taxon>
    </lineage>
</organism>
<dbReference type="EMBL" id="CP133720">
    <property type="protein sequence ID" value="WMW79859.1"/>
    <property type="molecule type" value="Genomic_DNA"/>
</dbReference>
<reference evidence="3" key="1">
    <citation type="submission" date="2023-09" db="EMBL/GenBank/DDBJ databases">
        <title>Undibacterium sp. 20NA77.5 isolated from freshwater.</title>
        <authorList>
            <person name="Le V."/>
            <person name="Ko S.-R."/>
            <person name="Ahn C.-Y."/>
            <person name="Oh H.-M."/>
        </authorList>
    </citation>
    <scope>NUCLEOTIDE SEQUENCE</scope>
    <source>
        <strain evidence="3">20NA77.5</strain>
    </source>
</reference>
<proteinExistence type="predicted"/>
<dbReference type="RefSeq" id="WP_309481352.1">
    <property type="nucleotide sequence ID" value="NZ_CP133720.1"/>
</dbReference>
<feature type="region of interest" description="Disordered" evidence="1">
    <location>
        <begin position="31"/>
        <end position="158"/>
    </location>
</feature>
<evidence type="ECO:0000313" key="4">
    <source>
        <dbReference type="Proteomes" id="UP001181355"/>
    </source>
</evidence>
<evidence type="ECO:0008006" key="5">
    <source>
        <dbReference type="Google" id="ProtNLM"/>
    </source>
</evidence>
<evidence type="ECO:0000256" key="1">
    <source>
        <dbReference type="SAM" id="MobiDB-lite"/>
    </source>
</evidence>
<evidence type="ECO:0000256" key="2">
    <source>
        <dbReference type="SAM" id="SignalP"/>
    </source>
</evidence>
<name>A0ABY9RF80_9BURK</name>
<feature type="compositionally biased region" description="Basic and acidic residues" evidence="1">
    <location>
        <begin position="45"/>
        <end position="81"/>
    </location>
</feature>
<gene>
    <name evidence="3" type="ORF">RF679_14565</name>
</gene>